<feature type="binding site" evidence="7">
    <location>
        <position position="99"/>
    </location>
    <ligand>
        <name>Mg(2+)</name>
        <dbReference type="ChEBI" id="CHEBI:18420"/>
        <label>1</label>
        <note>catalytic</note>
    </ligand>
</feature>
<evidence type="ECO:0000256" key="4">
    <source>
        <dbReference type="ARBA" id="ARBA00022723"/>
    </source>
</evidence>
<dbReference type="UniPathway" id="UPA00823">
    <property type="reaction ID" value="UER00788"/>
</dbReference>
<dbReference type="GO" id="GO:0006021">
    <property type="term" value="P:inositol biosynthetic process"/>
    <property type="evidence" value="ECO:0007669"/>
    <property type="project" value="UniProtKB-UniPathway"/>
</dbReference>
<dbReference type="SUPFAM" id="SSF56655">
    <property type="entry name" value="Carbohydrate phosphatase"/>
    <property type="match status" value="1"/>
</dbReference>
<comment type="pathway">
    <text evidence="8">Polyol metabolism; myo-inositol biosynthesis; myo-inositol from D-glucose 6-phosphate: step 2/2.</text>
</comment>
<dbReference type="AlphaFoldDB" id="A0A371D2F0"/>
<feature type="binding site" evidence="7">
    <location>
        <position position="102"/>
    </location>
    <ligand>
        <name>Mg(2+)</name>
        <dbReference type="ChEBI" id="CHEBI:18420"/>
        <label>1</label>
        <note>catalytic</note>
    </ligand>
</feature>
<keyword evidence="6 7" id="KW-0460">Magnesium</keyword>
<evidence type="ECO:0000256" key="8">
    <source>
        <dbReference type="RuleBase" id="RU364068"/>
    </source>
</evidence>
<evidence type="ECO:0000313" key="10">
    <source>
        <dbReference type="Proteomes" id="UP000256964"/>
    </source>
</evidence>
<protein>
    <recommendedName>
        <fullName evidence="8">Inositol-1-monophosphatase</fullName>
        <ecNumber evidence="8">3.1.3.25</ecNumber>
    </recommendedName>
</protein>
<name>A0A371D2F0_9APHY</name>
<comment type="similarity">
    <text evidence="3 8">Belongs to the inositol monophosphatase superfamily.</text>
</comment>
<dbReference type="PRINTS" id="PR00377">
    <property type="entry name" value="IMPHPHTASES"/>
</dbReference>
<proteinExistence type="inferred from homology"/>
<dbReference type="PANTHER" id="PTHR20854">
    <property type="entry name" value="INOSITOL MONOPHOSPHATASE"/>
    <property type="match status" value="1"/>
</dbReference>
<sequence length="319" mass="34937">MANVQLTQTELQAILNYTVALAREAGLLILEGSAKIRSSGAADEKKNSVDLVTEYDVAVERLVKNRLSEKYPDFKFIGEESFAAGSRPELTDEPTFCVDPIDGTTNFIHGFPYACISLGLIYLKRPVLGVIYNPFLNQLYSAILGGGAYLEQASLPAIRLPLADPPRPLPSLSQALIGIEWGSDRSLEMVEKKGESFKRLAGDPATGVVKGKMAHSLRSLGSAALNYALVAQGGLDIYWEIGTWPWDICAGVIIAQEAGCFVAGGRDAPLDNDVNERVLWGRKHFVIRKIGDTETEKGVDAQKRLIKEFYETVEDFEPK</sequence>
<keyword evidence="4 7" id="KW-0479">Metal-binding</keyword>
<evidence type="ECO:0000256" key="1">
    <source>
        <dbReference type="ARBA" id="ARBA00001033"/>
    </source>
</evidence>
<gene>
    <name evidence="9" type="ORF">OH76DRAFT_813250</name>
</gene>
<organism evidence="9 10">
    <name type="scientific">Lentinus brumalis</name>
    <dbReference type="NCBI Taxonomy" id="2498619"/>
    <lineage>
        <taxon>Eukaryota</taxon>
        <taxon>Fungi</taxon>
        <taxon>Dikarya</taxon>
        <taxon>Basidiomycota</taxon>
        <taxon>Agaricomycotina</taxon>
        <taxon>Agaricomycetes</taxon>
        <taxon>Polyporales</taxon>
        <taxon>Polyporaceae</taxon>
        <taxon>Lentinus</taxon>
    </lineage>
</organism>
<dbReference type="OrthoDB" id="10254945at2759"/>
<keyword evidence="10" id="KW-1185">Reference proteome</keyword>
<dbReference type="Pfam" id="PF00459">
    <property type="entry name" value="Inositol_P"/>
    <property type="match status" value="1"/>
</dbReference>
<comment type="catalytic activity">
    <reaction evidence="1 8">
        <text>a myo-inositol phosphate + H2O = myo-inositol + phosphate</text>
        <dbReference type="Rhea" id="RHEA:24056"/>
        <dbReference type="ChEBI" id="CHEBI:15377"/>
        <dbReference type="ChEBI" id="CHEBI:17268"/>
        <dbReference type="ChEBI" id="CHEBI:43474"/>
        <dbReference type="ChEBI" id="CHEBI:84139"/>
        <dbReference type="EC" id="3.1.3.25"/>
    </reaction>
</comment>
<evidence type="ECO:0000256" key="7">
    <source>
        <dbReference type="PIRSR" id="PIRSR600760-2"/>
    </source>
</evidence>
<reference evidence="9 10" key="1">
    <citation type="journal article" date="2018" name="Biotechnol. Biofuels">
        <title>Integrative visual omics of the white-rot fungus Polyporus brumalis exposes the biotechnological potential of its oxidative enzymes for delignifying raw plant biomass.</title>
        <authorList>
            <person name="Miyauchi S."/>
            <person name="Rancon A."/>
            <person name="Drula E."/>
            <person name="Hage H."/>
            <person name="Chaduli D."/>
            <person name="Favel A."/>
            <person name="Grisel S."/>
            <person name="Henrissat B."/>
            <person name="Herpoel-Gimbert I."/>
            <person name="Ruiz-Duenas F.J."/>
            <person name="Chevret D."/>
            <person name="Hainaut M."/>
            <person name="Lin J."/>
            <person name="Wang M."/>
            <person name="Pangilinan J."/>
            <person name="Lipzen A."/>
            <person name="Lesage-Meessen L."/>
            <person name="Navarro D."/>
            <person name="Riley R."/>
            <person name="Grigoriev I.V."/>
            <person name="Zhou S."/>
            <person name="Raouche S."/>
            <person name="Rosso M.N."/>
        </authorList>
    </citation>
    <scope>NUCLEOTIDE SEQUENCE [LARGE SCALE GENOMIC DNA]</scope>
    <source>
        <strain evidence="9 10">BRFM 1820</strain>
    </source>
</reference>
<evidence type="ECO:0000256" key="3">
    <source>
        <dbReference type="ARBA" id="ARBA00009759"/>
    </source>
</evidence>
<dbReference type="GO" id="GO:0007165">
    <property type="term" value="P:signal transduction"/>
    <property type="evidence" value="ECO:0007669"/>
    <property type="project" value="TreeGrafter"/>
</dbReference>
<dbReference type="GO" id="GO:0008934">
    <property type="term" value="F:inositol monophosphate 1-phosphatase activity"/>
    <property type="evidence" value="ECO:0007669"/>
    <property type="project" value="InterPro"/>
</dbReference>
<dbReference type="FunFam" id="3.30.540.10:FF:000004">
    <property type="entry name" value="Inositol-1-monophosphatase"/>
    <property type="match status" value="1"/>
</dbReference>
<feature type="binding site" evidence="7">
    <location>
        <position position="101"/>
    </location>
    <ligand>
        <name>Mg(2+)</name>
        <dbReference type="ChEBI" id="CHEBI:18420"/>
        <label>1</label>
        <note>catalytic</note>
    </ligand>
</feature>
<evidence type="ECO:0000256" key="5">
    <source>
        <dbReference type="ARBA" id="ARBA00022801"/>
    </source>
</evidence>
<dbReference type="InterPro" id="IPR033942">
    <property type="entry name" value="IMPase"/>
</dbReference>
<dbReference type="PROSITE" id="PS00629">
    <property type="entry name" value="IMP_1"/>
    <property type="match status" value="1"/>
</dbReference>
<dbReference type="GO" id="GO:0046872">
    <property type="term" value="F:metal ion binding"/>
    <property type="evidence" value="ECO:0007669"/>
    <property type="project" value="UniProtKB-KW"/>
</dbReference>
<comment type="cofactor">
    <cofactor evidence="2 7 8">
        <name>Mg(2+)</name>
        <dbReference type="ChEBI" id="CHEBI:18420"/>
    </cofactor>
</comment>
<dbReference type="InterPro" id="IPR020583">
    <property type="entry name" value="Inositol_monoP_metal-BS"/>
</dbReference>
<dbReference type="EC" id="3.1.3.25" evidence="8"/>
<dbReference type="InterPro" id="IPR000760">
    <property type="entry name" value="Inositol_monophosphatase-like"/>
</dbReference>
<feature type="binding site" evidence="7">
    <location>
        <position position="247"/>
    </location>
    <ligand>
        <name>Mg(2+)</name>
        <dbReference type="ChEBI" id="CHEBI:18420"/>
        <label>1</label>
        <note>catalytic</note>
    </ligand>
</feature>
<evidence type="ECO:0000256" key="2">
    <source>
        <dbReference type="ARBA" id="ARBA00001946"/>
    </source>
</evidence>
<evidence type="ECO:0000256" key="6">
    <source>
        <dbReference type="ARBA" id="ARBA00022842"/>
    </source>
</evidence>
<dbReference type="EMBL" id="KZ857424">
    <property type="protein sequence ID" value="RDX46717.1"/>
    <property type="molecule type" value="Genomic_DNA"/>
</dbReference>
<evidence type="ECO:0000313" key="9">
    <source>
        <dbReference type="EMBL" id="RDX46717.1"/>
    </source>
</evidence>
<dbReference type="Proteomes" id="UP000256964">
    <property type="component" value="Unassembled WGS sequence"/>
</dbReference>
<dbReference type="STRING" id="139420.A0A371D2F0"/>
<feature type="binding site" evidence="7">
    <location>
        <position position="79"/>
    </location>
    <ligand>
        <name>Mg(2+)</name>
        <dbReference type="ChEBI" id="CHEBI:18420"/>
        <label>1</label>
        <note>catalytic</note>
    </ligand>
</feature>
<dbReference type="Gene3D" id="3.40.190.80">
    <property type="match status" value="1"/>
</dbReference>
<keyword evidence="5 8" id="KW-0378">Hydrolase</keyword>
<dbReference type="PANTHER" id="PTHR20854:SF4">
    <property type="entry name" value="INOSITOL-1-MONOPHOSPHATASE-RELATED"/>
    <property type="match status" value="1"/>
</dbReference>
<accession>A0A371D2F0</accession>
<dbReference type="Gene3D" id="3.30.540.10">
    <property type="entry name" value="Fructose-1,6-Bisphosphatase, subunit A, domain 1"/>
    <property type="match status" value="1"/>
</dbReference>
<dbReference type="CDD" id="cd01639">
    <property type="entry name" value="IMPase"/>
    <property type="match status" value="1"/>
</dbReference>